<evidence type="ECO:0000256" key="1">
    <source>
        <dbReference type="ARBA" id="ARBA00005059"/>
    </source>
</evidence>
<comment type="domain">
    <text evidence="8">Possesses an unusual extended V-shaped dimeric structure with each monomer consisting of three distinct domains arranged along a curved 'spinal' alpha-helix. The N-terminal catalytic domain specifically recognizes the glutamate moiety of the substrate. The second domain is the NADPH-binding domain, and the third C-terminal domain is responsible for dimerization.</text>
</comment>
<feature type="binding site" evidence="8 10">
    <location>
        <begin position="112"/>
        <end position="114"/>
    </location>
    <ligand>
        <name>substrate</name>
    </ligand>
</feature>
<reference evidence="17 18" key="1">
    <citation type="submission" date="2016-11" db="EMBL/GenBank/DDBJ databases">
        <authorList>
            <person name="Jaros S."/>
            <person name="Januszkiewicz K."/>
            <person name="Wedrychowicz H."/>
        </authorList>
    </citation>
    <scope>NUCLEOTIDE SEQUENCE [LARGE SCALE GENOMIC DNA]</scope>
    <source>
        <strain evidence="17 18">DSM 15970</strain>
    </source>
</reference>
<keyword evidence="4 8" id="KW-0521">NADP</keyword>
<gene>
    <name evidence="8" type="primary">hemA</name>
    <name evidence="17" type="ORF">SAMN02745691_00792</name>
</gene>
<evidence type="ECO:0000256" key="5">
    <source>
        <dbReference type="ARBA" id="ARBA00023002"/>
    </source>
</evidence>
<dbReference type="SUPFAM" id="SSF51735">
    <property type="entry name" value="NAD(P)-binding Rossmann-fold domains"/>
    <property type="match status" value="1"/>
</dbReference>
<feature type="domain" description="Tetrapyrrole biosynthesis glutamyl-tRNA reductase dimerisation" evidence="14">
    <location>
        <begin position="312"/>
        <end position="408"/>
    </location>
</feature>
<evidence type="ECO:0000256" key="7">
    <source>
        <dbReference type="ARBA" id="ARBA00047464"/>
    </source>
</evidence>
<comment type="similarity">
    <text evidence="2 8 13">Belongs to the glutamyl-tRNA reductase family.</text>
</comment>
<dbReference type="Gene3D" id="3.30.460.30">
    <property type="entry name" value="Glutamyl-tRNA reductase, N-terminal domain"/>
    <property type="match status" value="1"/>
</dbReference>
<feature type="binding site" evidence="8 10">
    <location>
        <position position="118"/>
    </location>
    <ligand>
        <name>substrate</name>
    </ligand>
</feature>
<feature type="domain" description="Glutamyl-tRNA reductase N-terminal" evidence="16">
    <location>
        <begin position="6"/>
        <end position="153"/>
    </location>
</feature>
<evidence type="ECO:0000313" key="18">
    <source>
        <dbReference type="Proteomes" id="UP000184342"/>
    </source>
</evidence>
<dbReference type="SUPFAM" id="SSF69742">
    <property type="entry name" value="Glutamyl tRNA-reductase catalytic, N-terminal domain"/>
    <property type="match status" value="1"/>
</dbReference>
<evidence type="ECO:0000256" key="8">
    <source>
        <dbReference type="HAMAP-Rule" id="MF_00087"/>
    </source>
</evidence>
<dbReference type="GO" id="GO:0050661">
    <property type="term" value="F:NADP binding"/>
    <property type="evidence" value="ECO:0007669"/>
    <property type="project" value="InterPro"/>
</dbReference>
<organism evidence="17 18">
    <name type="scientific">Parasporobacterium paucivorans DSM 15970</name>
    <dbReference type="NCBI Taxonomy" id="1122934"/>
    <lineage>
        <taxon>Bacteria</taxon>
        <taxon>Bacillati</taxon>
        <taxon>Bacillota</taxon>
        <taxon>Clostridia</taxon>
        <taxon>Lachnospirales</taxon>
        <taxon>Lachnospiraceae</taxon>
        <taxon>Parasporobacterium</taxon>
    </lineage>
</organism>
<feature type="binding site" evidence="8 11">
    <location>
        <begin position="187"/>
        <end position="192"/>
    </location>
    <ligand>
        <name>NADP(+)</name>
        <dbReference type="ChEBI" id="CHEBI:58349"/>
    </ligand>
</feature>
<dbReference type="InterPro" id="IPR015896">
    <property type="entry name" value="4pyrrol_synth_GluRdtase_dimer"/>
</dbReference>
<evidence type="ECO:0000259" key="15">
    <source>
        <dbReference type="Pfam" id="PF01488"/>
    </source>
</evidence>
<evidence type="ECO:0000256" key="9">
    <source>
        <dbReference type="PIRSR" id="PIRSR000445-1"/>
    </source>
</evidence>
<dbReference type="InterPro" id="IPR036291">
    <property type="entry name" value="NAD(P)-bd_dom_sf"/>
</dbReference>
<dbReference type="InterPro" id="IPR015895">
    <property type="entry name" value="4pyrrol_synth_GluRdtase_N"/>
</dbReference>
<keyword evidence="18" id="KW-1185">Reference proteome</keyword>
<evidence type="ECO:0000256" key="4">
    <source>
        <dbReference type="ARBA" id="ARBA00022857"/>
    </source>
</evidence>
<dbReference type="InterPro" id="IPR000343">
    <property type="entry name" value="4pyrrol_synth_GluRdtase"/>
</dbReference>
<evidence type="ECO:0000256" key="2">
    <source>
        <dbReference type="ARBA" id="ARBA00005916"/>
    </source>
</evidence>
<sequence length="413" mass="47170">MSIRMIGIDHSRATIEYRELFAQTTRMKEKIIKEFSGVEGITGCVVISTCNRMEIWISSDKKLQSSVYEMFCEISNLNSSDYRSFFVERDGYEAVRHLFYLAGGMKSKIIGEDQILTQVKDAIAFSREHFCTDNVLEVLFRMAVTAAKKVKTEIHLSKANSSIVSRVIEEMKNSGLELKDKKCLVIGNGEVGKLAATSLKEEGASVTMTVRQYKSGVVEIPDGCKRIDYADRLLNIAGYDIVLSATSSPNVTLKYEQLENIEFHDNRVFIDLAVPRDIDPLIAGIRNIKLYDIDSFQVEMGSEEFRKQIMEIENILSLRIQEFVNWYRCKDIIPEVRHICKNAAIDVNLRLEKKIRNIDISGNDKMHLEKSIEDAADKAVNRLMFGLMESVKPEMFCECVEAIKKIYQPEYEI</sequence>
<keyword evidence="6 8" id="KW-0627">Porphyrin biosynthesis</keyword>
<feature type="active site" description="Nucleophile" evidence="8 9">
    <location>
        <position position="50"/>
    </location>
</feature>
<protein>
    <recommendedName>
        <fullName evidence="3 8">Glutamyl-tRNA reductase</fullName>
        <shortName evidence="8">GluTR</shortName>
        <ecNumber evidence="3 8">1.2.1.70</ecNumber>
    </recommendedName>
</protein>
<comment type="catalytic activity">
    <reaction evidence="7 8 13">
        <text>(S)-4-amino-5-oxopentanoate + tRNA(Glu) + NADP(+) = L-glutamyl-tRNA(Glu) + NADPH + H(+)</text>
        <dbReference type="Rhea" id="RHEA:12344"/>
        <dbReference type="Rhea" id="RHEA-COMP:9663"/>
        <dbReference type="Rhea" id="RHEA-COMP:9680"/>
        <dbReference type="ChEBI" id="CHEBI:15378"/>
        <dbReference type="ChEBI" id="CHEBI:57501"/>
        <dbReference type="ChEBI" id="CHEBI:57783"/>
        <dbReference type="ChEBI" id="CHEBI:58349"/>
        <dbReference type="ChEBI" id="CHEBI:78442"/>
        <dbReference type="ChEBI" id="CHEBI:78520"/>
        <dbReference type="EC" id="1.2.1.70"/>
    </reaction>
</comment>
<feature type="binding site" evidence="8 10">
    <location>
        <position position="107"/>
    </location>
    <ligand>
        <name>substrate</name>
    </ligand>
</feature>
<dbReference type="AlphaFoldDB" id="A0A1M6DS44"/>
<dbReference type="Pfam" id="PF05201">
    <property type="entry name" value="GlutR_N"/>
    <property type="match status" value="1"/>
</dbReference>
<dbReference type="Pfam" id="PF00745">
    <property type="entry name" value="GlutR_dimer"/>
    <property type="match status" value="1"/>
</dbReference>
<evidence type="ECO:0000259" key="16">
    <source>
        <dbReference type="Pfam" id="PF05201"/>
    </source>
</evidence>
<comment type="pathway">
    <text evidence="1 8 13">Porphyrin-containing compound metabolism; protoporphyrin-IX biosynthesis; 5-aminolevulinate from L-glutamyl-tRNA(Glu): step 1/2.</text>
</comment>
<dbReference type="PIRSF" id="PIRSF000445">
    <property type="entry name" value="4pyrrol_synth_GluRdtase"/>
    <property type="match status" value="1"/>
</dbReference>
<feature type="domain" description="Quinate/shikimate 5-dehydrogenase/glutamyl-tRNA reductase" evidence="15">
    <location>
        <begin position="177"/>
        <end position="296"/>
    </location>
</feature>
<dbReference type="GO" id="GO:0019353">
    <property type="term" value="P:protoporphyrinogen IX biosynthetic process from glutamate"/>
    <property type="evidence" value="ECO:0007669"/>
    <property type="project" value="TreeGrafter"/>
</dbReference>
<evidence type="ECO:0000256" key="10">
    <source>
        <dbReference type="PIRSR" id="PIRSR000445-2"/>
    </source>
</evidence>
<dbReference type="RefSeq" id="WP_073993059.1">
    <property type="nucleotide sequence ID" value="NZ_FQYT01000006.1"/>
</dbReference>
<dbReference type="Pfam" id="PF01488">
    <property type="entry name" value="Shikimate_DH"/>
    <property type="match status" value="1"/>
</dbReference>
<evidence type="ECO:0000256" key="12">
    <source>
        <dbReference type="PIRSR" id="PIRSR000445-4"/>
    </source>
</evidence>
<dbReference type="STRING" id="1122934.SAMN02745691_00792"/>
<feature type="binding site" evidence="8 10">
    <location>
        <begin position="49"/>
        <end position="52"/>
    </location>
    <ligand>
        <name>substrate</name>
    </ligand>
</feature>
<proteinExistence type="inferred from homology"/>
<evidence type="ECO:0000259" key="14">
    <source>
        <dbReference type="Pfam" id="PF00745"/>
    </source>
</evidence>
<dbReference type="Gene3D" id="3.40.50.720">
    <property type="entry name" value="NAD(P)-binding Rossmann-like Domain"/>
    <property type="match status" value="1"/>
</dbReference>
<dbReference type="EC" id="1.2.1.70" evidence="3 8"/>
<evidence type="ECO:0000256" key="13">
    <source>
        <dbReference type="RuleBase" id="RU000584"/>
    </source>
</evidence>
<dbReference type="EMBL" id="FQYT01000006">
    <property type="protein sequence ID" value="SHI76067.1"/>
    <property type="molecule type" value="Genomic_DNA"/>
</dbReference>
<dbReference type="UniPathway" id="UPA00251">
    <property type="reaction ID" value="UER00316"/>
</dbReference>
<evidence type="ECO:0000256" key="3">
    <source>
        <dbReference type="ARBA" id="ARBA00012970"/>
    </source>
</evidence>
<feature type="site" description="Important for activity" evidence="8 12">
    <location>
        <position position="97"/>
    </location>
</feature>
<evidence type="ECO:0000313" key="17">
    <source>
        <dbReference type="EMBL" id="SHI76067.1"/>
    </source>
</evidence>
<dbReference type="Proteomes" id="UP000184342">
    <property type="component" value="Unassembled WGS sequence"/>
</dbReference>
<comment type="function">
    <text evidence="8">Catalyzes the NADPH-dependent reduction of glutamyl-tRNA(Glu) to glutamate 1-semialdehyde (GSA).</text>
</comment>
<dbReference type="InterPro" id="IPR036343">
    <property type="entry name" value="GluRdtase_N_sf"/>
</dbReference>
<keyword evidence="5 8" id="KW-0560">Oxidoreductase</keyword>
<dbReference type="PANTHER" id="PTHR43013">
    <property type="entry name" value="GLUTAMYL-TRNA REDUCTASE"/>
    <property type="match status" value="1"/>
</dbReference>
<dbReference type="NCBIfam" id="TIGR01035">
    <property type="entry name" value="hemA"/>
    <property type="match status" value="1"/>
</dbReference>
<evidence type="ECO:0000256" key="11">
    <source>
        <dbReference type="PIRSR" id="PIRSR000445-3"/>
    </source>
</evidence>
<accession>A0A1M6DS44</accession>
<comment type="subunit">
    <text evidence="8">Homodimer.</text>
</comment>
<dbReference type="HAMAP" id="MF_00087">
    <property type="entry name" value="Glu_tRNA_reductase"/>
    <property type="match status" value="1"/>
</dbReference>
<name>A0A1M6DS44_9FIRM</name>
<dbReference type="InterPro" id="IPR006151">
    <property type="entry name" value="Shikm_DH/Glu-tRNA_Rdtase"/>
</dbReference>
<dbReference type="PANTHER" id="PTHR43013:SF1">
    <property type="entry name" value="GLUTAMYL-TRNA REDUCTASE"/>
    <property type="match status" value="1"/>
</dbReference>
<dbReference type="GO" id="GO:0008883">
    <property type="term" value="F:glutamyl-tRNA reductase activity"/>
    <property type="evidence" value="ECO:0007669"/>
    <property type="project" value="UniProtKB-UniRule"/>
</dbReference>
<evidence type="ECO:0000256" key="6">
    <source>
        <dbReference type="ARBA" id="ARBA00023244"/>
    </source>
</evidence>
<dbReference type="FunFam" id="3.30.460.30:FF:000001">
    <property type="entry name" value="Glutamyl-tRNA reductase"/>
    <property type="match status" value="1"/>
</dbReference>
<comment type="miscellaneous">
    <text evidence="8">During catalysis, the active site Cys acts as a nucleophile attacking the alpha-carbonyl group of tRNA-bound glutamate with the formation of a thioester intermediate between enzyme and glutamate, and the concomitant release of tRNA(Glu). The thioester intermediate is finally reduced by direct hydride transfer from NADPH, to form the product GSA.</text>
</comment>